<dbReference type="Pfam" id="PF08387">
    <property type="entry name" value="FBD"/>
    <property type="match status" value="1"/>
</dbReference>
<protein>
    <submittedName>
        <fullName evidence="2">FBD domain-containing protein</fullName>
    </submittedName>
</protein>
<dbReference type="EMBL" id="JAUIZM010000011">
    <property type="protein sequence ID" value="KAK1355619.1"/>
    <property type="molecule type" value="Genomic_DNA"/>
</dbReference>
<gene>
    <name evidence="2" type="ORF">POM88_048875</name>
</gene>
<keyword evidence="3" id="KW-1185">Reference proteome</keyword>
<comment type="caution">
    <text evidence="2">The sequence shown here is derived from an EMBL/GenBank/DDBJ whole genome shotgun (WGS) entry which is preliminary data.</text>
</comment>
<evidence type="ECO:0000259" key="1">
    <source>
        <dbReference type="SMART" id="SM00579"/>
    </source>
</evidence>
<proteinExistence type="predicted"/>
<dbReference type="InterPro" id="IPR032675">
    <property type="entry name" value="LRR_dom_sf"/>
</dbReference>
<accession>A0AAD8GWS8</accession>
<dbReference type="InterPro" id="IPR050232">
    <property type="entry name" value="FBL13/AtMIF1-like"/>
</dbReference>
<evidence type="ECO:0000313" key="2">
    <source>
        <dbReference type="EMBL" id="KAK1355619.1"/>
    </source>
</evidence>
<evidence type="ECO:0000313" key="3">
    <source>
        <dbReference type="Proteomes" id="UP001237642"/>
    </source>
</evidence>
<sequence length="383" mass="43936">MEKRMAESTRSKVSRNKKDIIIKLPGNIHEKILGLLPVQDAWIPVFSRNSIKQLTLEDFNLGEFTALHFSSLDLTHLRPISFWFSYTSASGGFTFLTNLELIDFEISKQCIFDCRVLEKLTLVTCTGLSHTNFHAPNLKCLHQMCYQISLLGFEDLGLENLKEFSCGLCYCYVEPSETSNLVKVFRSLYRTEKIYIAMNFIRYLAAGGSPNKLSKPLPYLKTLDISEVNFLELNEITCLLCLVRSAPNLCKLNISAEMYIDLSIYDDHLENYWVEDFEGFSIDRLEIVTFSYFRGLRAELELVKFLLAHAPLLKTMFIHRSKAVKKDVSLMIAEEMLQYTRASSRAQIRYLEQPAAINVFESFSDYVKIFCSQLLAQSSLGLT</sequence>
<dbReference type="PANTHER" id="PTHR31900">
    <property type="entry name" value="F-BOX/RNI SUPERFAMILY PROTEIN-RELATED"/>
    <property type="match status" value="1"/>
</dbReference>
<reference evidence="2" key="2">
    <citation type="submission" date="2023-05" db="EMBL/GenBank/DDBJ databases">
        <authorList>
            <person name="Schelkunov M.I."/>
        </authorList>
    </citation>
    <scope>NUCLEOTIDE SEQUENCE</scope>
    <source>
        <strain evidence="2">Hsosn_3</strain>
        <tissue evidence="2">Leaf</tissue>
    </source>
</reference>
<organism evidence="2 3">
    <name type="scientific">Heracleum sosnowskyi</name>
    <dbReference type="NCBI Taxonomy" id="360622"/>
    <lineage>
        <taxon>Eukaryota</taxon>
        <taxon>Viridiplantae</taxon>
        <taxon>Streptophyta</taxon>
        <taxon>Embryophyta</taxon>
        <taxon>Tracheophyta</taxon>
        <taxon>Spermatophyta</taxon>
        <taxon>Magnoliopsida</taxon>
        <taxon>eudicotyledons</taxon>
        <taxon>Gunneridae</taxon>
        <taxon>Pentapetalae</taxon>
        <taxon>asterids</taxon>
        <taxon>campanulids</taxon>
        <taxon>Apiales</taxon>
        <taxon>Apiaceae</taxon>
        <taxon>Apioideae</taxon>
        <taxon>apioid superclade</taxon>
        <taxon>Tordylieae</taxon>
        <taxon>Tordyliinae</taxon>
        <taxon>Heracleum</taxon>
    </lineage>
</organism>
<reference evidence="2" key="1">
    <citation type="submission" date="2023-02" db="EMBL/GenBank/DDBJ databases">
        <title>Genome of toxic invasive species Heracleum sosnowskyi carries increased number of genes despite the absence of recent whole-genome duplications.</title>
        <authorList>
            <person name="Schelkunov M."/>
            <person name="Shtratnikova V."/>
            <person name="Makarenko M."/>
            <person name="Klepikova A."/>
            <person name="Omelchenko D."/>
            <person name="Novikova G."/>
            <person name="Obukhova E."/>
            <person name="Bogdanov V."/>
            <person name="Penin A."/>
            <person name="Logacheva M."/>
        </authorList>
    </citation>
    <scope>NUCLEOTIDE SEQUENCE</scope>
    <source>
        <strain evidence="2">Hsosn_3</strain>
        <tissue evidence="2">Leaf</tissue>
    </source>
</reference>
<feature type="domain" description="FBD" evidence="1">
    <location>
        <begin position="278"/>
        <end position="351"/>
    </location>
</feature>
<dbReference type="AlphaFoldDB" id="A0AAD8GWS8"/>
<dbReference type="PANTHER" id="PTHR31900:SF30">
    <property type="entry name" value="SUPERFAMILY PROTEIN, PUTATIVE-RELATED"/>
    <property type="match status" value="1"/>
</dbReference>
<dbReference type="SUPFAM" id="SSF52047">
    <property type="entry name" value="RNI-like"/>
    <property type="match status" value="1"/>
</dbReference>
<dbReference type="Proteomes" id="UP001237642">
    <property type="component" value="Unassembled WGS sequence"/>
</dbReference>
<name>A0AAD8GWS8_9APIA</name>
<dbReference type="SMART" id="SM00579">
    <property type="entry name" value="FBD"/>
    <property type="match status" value="1"/>
</dbReference>
<dbReference type="InterPro" id="IPR006566">
    <property type="entry name" value="FBD"/>
</dbReference>
<dbReference type="Gene3D" id="3.80.10.10">
    <property type="entry name" value="Ribonuclease Inhibitor"/>
    <property type="match status" value="1"/>
</dbReference>